<dbReference type="SUPFAM" id="SSF48576">
    <property type="entry name" value="Terpenoid synthases"/>
    <property type="match status" value="1"/>
</dbReference>
<dbReference type="PANTHER" id="PTHR35201">
    <property type="entry name" value="TERPENE SYNTHASE"/>
    <property type="match status" value="1"/>
</dbReference>
<dbReference type="Gene3D" id="1.10.600.10">
    <property type="entry name" value="Farnesyl Diphosphate Synthase"/>
    <property type="match status" value="1"/>
</dbReference>
<comment type="cofactor">
    <cofactor evidence="2">
        <name>Mg(2+)</name>
        <dbReference type="ChEBI" id="CHEBI:18420"/>
    </cofactor>
</comment>
<keyword evidence="2" id="KW-0479">Metal-binding</keyword>
<name>A0A4R4VD79_9PSEU</name>
<dbReference type="EC" id="4.2.3.-" evidence="2"/>
<dbReference type="Proteomes" id="UP000295674">
    <property type="component" value="Unassembled WGS sequence"/>
</dbReference>
<accession>A0A4R4VD79</accession>
<dbReference type="InterPro" id="IPR008949">
    <property type="entry name" value="Isoprenoid_synthase_dom_sf"/>
</dbReference>
<comment type="caution">
    <text evidence="3">The sequence shown here is derived from an EMBL/GenBank/DDBJ whole genome shotgun (WGS) entry which is preliminary data.</text>
</comment>
<proteinExistence type="inferred from homology"/>
<dbReference type="GO" id="GO:0046872">
    <property type="term" value="F:metal ion binding"/>
    <property type="evidence" value="ECO:0007669"/>
    <property type="project" value="UniProtKB-KW"/>
</dbReference>
<organism evidence="3 4">
    <name type="scientific">Saccharopolyspora terrae</name>
    <dbReference type="NCBI Taxonomy" id="2530384"/>
    <lineage>
        <taxon>Bacteria</taxon>
        <taxon>Bacillati</taxon>
        <taxon>Actinomycetota</taxon>
        <taxon>Actinomycetes</taxon>
        <taxon>Pseudonocardiales</taxon>
        <taxon>Pseudonocardiaceae</taxon>
        <taxon>Saccharopolyspora</taxon>
    </lineage>
</organism>
<keyword evidence="4" id="KW-1185">Reference proteome</keyword>
<dbReference type="SFLD" id="SFLDG01020">
    <property type="entry name" value="Terpene_Cyclase_Like_2"/>
    <property type="match status" value="1"/>
</dbReference>
<reference evidence="3 4" key="1">
    <citation type="submission" date="2019-03" db="EMBL/GenBank/DDBJ databases">
        <title>Draft genome sequences of novel Actinobacteria.</title>
        <authorList>
            <person name="Sahin N."/>
            <person name="Ay H."/>
            <person name="Saygin H."/>
        </authorList>
    </citation>
    <scope>NUCLEOTIDE SEQUENCE [LARGE SCALE GENOMIC DNA]</scope>
    <source>
        <strain evidence="3 4">16K309</strain>
    </source>
</reference>
<gene>
    <name evidence="3" type="ORF">E1181_28530</name>
</gene>
<dbReference type="InterPro" id="IPR034686">
    <property type="entry name" value="Terpene_cyclase-like_2"/>
</dbReference>
<keyword evidence="1 2" id="KW-0456">Lyase</keyword>
<comment type="similarity">
    <text evidence="2">Belongs to the terpene synthase family.</text>
</comment>
<evidence type="ECO:0000256" key="1">
    <source>
        <dbReference type="ARBA" id="ARBA00023239"/>
    </source>
</evidence>
<keyword evidence="2" id="KW-0460">Magnesium</keyword>
<evidence type="ECO:0000313" key="3">
    <source>
        <dbReference type="EMBL" id="TDC99953.1"/>
    </source>
</evidence>
<dbReference type="OrthoDB" id="3676909at2"/>
<dbReference type="Pfam" id="PF19086">
    <property type="entry name" value="Terpene_syn_C_2"/>
    <property type="match status" value="1"/>
</dbReference>
<sequence length="385" mass="43570">MVEPTLAAFIGTMGGRHACHPNTGPFQAEGDTMPQTAELRIPFEVTPVAEDLEPIRQASLDWLSSNGMLRSAEAKARFVGWKMTELASLFYPQATGEDLLLGANQMGFFFLFDDQFDDPRGLRNEAVAAYHELIELLQQPPGTPPALDVPVTRAWAQIWEESCRGMSLAWQRRAAQDWGRWFTGYPVEALRRQDCSFDTLDEYLDFRRSSIGVDPVLSMCERAQHFEVPLAVFHTPQMQVMRRLTADVTILANDVQSLEKEAHRNDVLNAVLLLERTRKLHRNEAIQETADAVHRMIDEFEKVEESLNAFCATLQLSDEDRENATKYVRLALGPTMWGNYEWGRTTGRYDASSTSHNMRPADVANYLEDLVSPEPAATTNRTDRS</sequence>
<dbReference type="GO" id="GO:0010333">
    <property type="term" value="F:terpene synthase activity"/>
    <property type="evidence" value="ECO:0007669"/>
    <property type="project" value="InterPro"/>
</dbReference>
<dbReference type="AlphaFoldDB" id="A0A4R4VD79"/>
<evidence type="ECO:0000313" key="4">
    <source>
        <dbReference type="Proteomes" id="UP000295674"/>
    </source>
</evidence>
<dbReference type="SFLD" id="SFLDS00005">
    <property type="entry name" value="Isoprenoid_Synthase_Type_I"/>
    <property type="match status" value="1"/>
</dbReference>
<dbReference type="EMBL" id="SMKS01000087">
    <property type="protein sequence ID" value="TDC99953.1"/>
    <property type="molecule type" value="Genomic_DNA"/>
</dbReference>
<evidence type="ECO:0000256" key="2">
    <source>
        <dbReference type="RuleBase" id="RU366034"/>
    </source>
</evidence>
<protein>
    <recommendedName>
        <fullName evidence="2">Terpene synthase</fullName>
        <ecNumber evidence="2">4.2.3.-</ecNumber>
    </recommendedName>
</protein>
<dbReference type="PANTHER" id="PTHR35201:SF4">
    <property type="entry name" value="BETA-PINACENE SYNTHASE-RELATED"/>
    <property type="match status" value="1"/>
</dbReference>